<dbReference type="VEuPathDB" id="CryptoDB:Cvel_1710"/>
<organism evidence="2">
    <name type="scientific">Chromera velia CCMP2878</name>
    <dbReference type="NCBI Taxonomy" id="1169474"/>
    <lineage>
        <taxon>Eukaryota</taxon>
        <taxon>Sar</taxon>
        <taxon>Alveolata</taxon>
        <taxon>Colpodellida</taxon>
        <taxon>Chromeraceae</taxon>
        <taxon>Chromera</taxon>
    </lineage>
</organism>
<evidence type="ECO:0000313" key="2">
    <source>
        <dbReference type="EMBL" id="CEM51009.1"/>
    </source>
</evidence>
<evidence type="ECO:0000256" key="1">
    <source>
        <dbReference type="SAM" id="MobiDB-lite"/>
    </source>
</evidence>
<feature type="compositionally biased region" description="Basic and acidic residues" evidence="1">
    <location>
        <begin position="448"/>
        <end position="461"/>
    </location>
</feature>
<dbReference type="AlphaFoldDB" id="A0A0G4I275"/>
<feature type="region of interest" description="Disordered" evidence="1">
    <location>
        <begin position="156"/>
        <end position="179"/>
    </location>
</feature>
<feature type="region of interest" description="Disordered" evidence="1">
    <location>
        <begin position="428"/>
        <end position="461"/>
    </location>
</feature>
<feature type="region of interest" description="Disordered" evidence="1">
    <location>
        <begin position="995"/>
        <end position="1054"/>
    </location>
</feature>
<gene>
    <name evidence="2" type="ORF">Cvel_1710</name>
</gene>
<dbReference type="EMBL" id="CDMZ01004815">
    <property type="protein sequence ID" value="CEM51009.1"/>
    <property type="molecule type" value="Genomic_DNA"/>
</dbReference>
<protein>
    <submittedName>
        <fullName evidence="2">Uncharacterized protein</fullName>
    </submittedName>
</protein>
<sequence>MSSSVALSRVFCCCGETFVECARGDGDGDGGALNEVPPDCPFCGPVINGSSAGVSLCVSLKGLGCNDLSEEETGGQSECARAIACVSGNGGSDAVFRTVWSFFVLADVLSLCMASRRSVVLTERTKEALGGVLQRSPKAQVRRVTHILFRPIDRQTASEEQKKVGEENADPPSSSSVIPKKPSRVVAVNRVWSMGEENENDFRIDPQQLWKDVRGQELKNHPLASRLIPSDENILWVYDQIRREEEGQGGADLASMYFVLSLLNPQFLTFPIHPARPVPFPDTELPKLQSDFSVMTRQMDAAVQPRANFFSVYLTLPQLLVRSRNTQGVRVLIRTLRTLHGKSSKEVDLAFHSETPSTRCPVDLVLTSEDVETMRVMLKEGVCVWGPAEGLQQFWGSQGELMYGIGREGSREMLVLLAEWVEEKYREKGRQKEMREDQGEKGGGQEARAGEEGTDNKEEGNSKAQLITRAEQRGQAFLEPLCEFRAVGLTSVFGEGRRFSLFQLACKSADAKRISVLLERMSEDVRTEALSSVFDPDGLKLSVLHLCTSSGFNTEADSATEAFQFLVDAGACAEARDSKGRSVVRFVLDTAGPSSFGVPLKKLLELGCADEERDAELSSRHVDIFRHFFERDGAPLPQSVRTLSGGSVPVLFVVGGLKVPDKAGGGTKIVRAANLLIERGADPCVSTEEIGPWLFWFVDLIFSEFRWDVDCRPVLESVSESPLFDPNRECFVGRSYGSQVSGACVSPPLPSGGEVQEGGTDAAGGGSETCARKMTLTQIAIGRWAMYGSRWRHVVEILLNKGGVAYPENPFPSHSLLNGDCLKAEVISEFLIKRGTDPFVKDEKGCNALLRVFKEIGRVVGWKADEHIDSILCIHSAKLLLVCSVLSRSSNVRQQLSLRLAEVSSKSIADSELPGGASAQYALKNVFIFGRVSTFLTVVESLLESGARLSRGAAERVREACKAAQTEGSDRLSLENAERKSEVISKLRVLMEARENGPDEELLGREREGLGEGESEGGRERGAAAAVGRGESWGSDATAQASSVHLEESEDELEKADALLSSALSASFEQR</sequence>
<name>A0A0G4I275_9ALVE</name>
<feature type="compositionally biased region" description="Basic and acidic residues" evidence="1">
    <location>
        <begin position="156"/>
        <end position="166"/>
    </location>
</feature>
<proteinExistence type="predicted"/>
<accession>A0A0G4I275</accession>
<reference evidence="2" key="1">
    <citation type="submission" date="2014-11" db="EMBL/GenBank/DDBJ databases">
        <authorList>
            <person name="Otto D Thomas"/>
            <person name="Naeem Raeece"/>
        </authorList>
    </citation>
    <scope>NUCLEOTIDE SEQUENCE</scope>
</reference>
<feature type="compositionally biased region" description="Basic and acidic residues" evidence="1">
    <location>
        <begin position="995"/>
        <end position="1022"/>
    </location>
</feature>
<feature type="compositionally biased region" description="Basic and acidic residues" evidence="1">
    <location>
        <begin position="428"/>
        <end position="440"/>
    </location>
</feature>